<evidence type="ECO:0000256" key="6">
    <source>
        <dbReference type="SAM" id="Coils"/>
    </source>
</evidence>
<accession>A0ABV2ATY2</accession>
<protein>
    <recommendedName>
        <fullName evidence="11">LIM zinc-binding domain-containing protein</fullName>
    </recommendedName>
</protein>
<dbReference type="PROSITE" id="PS50023">
    <property type="entry name" value="LIM_DOMAIN_2"/>
    <property type="match status" value="1"/>
</dbReference>
<evidence type="ECO:0000256" key="3">
    <source>
        <dbReference type="ARBA" id="ARBA00022833"/>
    </source>
</evidence>
<keyword evidence="2" id="KW-0677">Repeat</keyword>
<dbReference type="Pfam" id="PF00412">
    <property type="entry name" value="LIM"/>
    <property type="match status" value="2"/>
</dbReference>
<reference evidence="9 10" key="1">
    <citation type="journal article" date="2024" name="BMC Biol.">
        <title>Comparative genomics of Ascetosporea gives new insight into the evolutionary basis for animal parasitism in Rhizaria.</title>
        <authorList>
            <person name="Hiltunen Thoren M."/>
            <person name="Onut-Brannstrom I."/>
            <person name="Alfjorden A."/>
            <person name="Peckova H."/>
            <person name="Swords F."/>
            <person name="Hooper C."/>
            <person name="Holzer A.S."/>
            <person name="Bass D."/>
            <person name="Burki F."/>
        </authorList>
    </citation>
    <scope>NUCLEOTIDE SEQUENCE [LARGE SCALE GENOMIC DNA]</scope>
    <source>
        <strain evidence="9">20-A016</strain>
    </source>
</reference>
<organism evidence="9 10">
    <name type="scientific">Bonamia ostreae</name>
    <dbReference type="NCBI Taxonomy" id="126728"/>
    <lineage>
        <taxon>Eukaryota</taxon>
        <taxon>Sar</taxon>
        <taxon>Rhizaria</taxon>
        <taxon>Endomyxa</taxon>
        <taxon>Ascetosporea</taxon>
        <taxon>Haplosporida</taxon>
        <taxon>Bonamia</taxon>
    </lineage>
</organism>
<evidence type="ECO:0000259" key="8">
    <source>
        <dbReference type="PROSITE" id="PS51089"/>
    </source>
</evidence>
<dbReference type="SMART" id="SM00132">
    <property type="entry name" value="LIM"/>
    <property type="match status" value="1"/>
</dbReference>
<dbReference type="PANTHER" id="PTHR24205">
    <property type="entry name" value="FOUR AND A HALF LIM DOMAINS PROTEIN"/>
    <property type="match status" value="1"/>
</dbReference>
<feature type="non-terminal residue" evidence="9">
    <location>
        <position position="1"/>
    </location>
</feature>
<dbReference type="InterPro" id="IPR003128">
    <property type="entry name" value="Villin_headpiece"/>
</dbReference>
<keyword evidence="1 5" id="KW-0479">Metal-binding</keyword>
<dbReference type="Proteomes" id="UP001439008">
    <property type="component" value="Unassembled WGS sequence"/>
</dbReference>
<dbReference type="EMBL" id="JBDODL010004775">
    <property type="protein sequence ID" value="MES1923125.1"/>
    <property type="molecule type" value="Genomic_DNA"/>
</dbReference>
<feature type="non-terminal residue" evidence="9">
    <location>
        <position position="240"/>
    </location>
</feature>
<dbReference type="SUPFAM" id="SSF47050">
    <property type="entry name" value="VHP, Villin headpiece domain"/>
    <property type="match status" value="1"/>
</dbReference>
<keyword evidence="4 5" id="KW-0440">LIM domain</keyword>
<dbReference type="SUPFAM" id="SSF57716">
    <property type="entry name" value="Glucocorticoid receptor-like (DNA-binding domain)"/>
    <property type="match status" value="1"/>
</dbReference>
<feature type="domain" description="HP" evidence="8">
    <location>
        <begin position="187"/>
        <end position="240"/>
    </location>
</feature>
<evidence type="ECO:0000256" key="4">
    <source>
        <dbReference type="ARBA" id="ARBA00023038"/>
    </source>
</evidence>
<evidence type="ECO:0000313" key="9">
    <source>
        <dbReference type="EMBL" id="MES1923125.1"/>
    </source>
</evidence>
<keyword evidence="6" id="KW-0175">Coiled coil</keyword>
<sequence length="240" mass="28125">DDEQVKIAGMCVHLECFVCEYGKEKLNIDQTIKISSKKLYCEQHFLNNVVKRCYSCEKALLEHYVTVLKRQYHPSCLNCEQCNINLAESTPVSVSDKLFCKKHGEEAALRNKRLQKEKNEAARKKLEEENKRLREEAIKAEEEKKRAIEAENARIAAIEAENARIAAIEEKRQREERLKKEELKKSEVVLSEYTLEEVRETKANFKLPLNFNKSRKEEYLAPDVFQGLFMMTLSEFKKYP</sequence>
<keyword evidence="3 5" id="KW-0862">Zinc</keyword>
<gene>
    <name evidence="9" type="ORF">MHBO_004667</name>
</gene>
<dbReference type="Gene3D" id="2.10.110.10">
    <property type="entry name" value="Cysteine Rich Protein"/>
    <property type="match status" value="2"/>
</dbReference>
<dbReference type="PANTHER" id="PTHR24205:SF16">
    <property type="entry name" value="GH01042P-RELATED"/>
    <property type="match status" value="1"/>
</dbReference>
<evidence type="ECO:0000256" key="2">
    <source>
        <dbReference type="ARBA" id="ARBA00022737"/>
    </source>
</evidence>
<dbReference type="CDD" id="cd08368">
    <property type="entry name" value="LIM"/>
    <property type="match status" value="1"/>
</dbReference>
<evidence type="ECO:0000256" key="5">
    <source>
        <dbReference type="PROSITE-ProRule" id="PRU00125"/>
    </source>
</evidence>
<evidence type="ECO:0000259" key="7">
    <source>
        <dbReference type="PROSITE" id="PS50023"/>
    </source>
</evidence>
<evidence type="ECO:0000256" key="1">
    <source>
        <dbReference type="ARBA" id="ARBA00022723"/>
    </source>
</evidence>
<keyword evidence="10" id="KW-1185">Reference proteome</keyword>
<dbReference type="InterPro" id="IPR036886">
    <property type="entry name" value="Villin_headpiece_dom_sf"/>
</dbReference>
<dbReference type="Gene3D" id="1.10.950.10">
    <property type="entry name" value="Villin headpiece domain"/>
    <property type="match status" value="1"/>
</dbReference>
<evidence type="ECO:0008006" key="11">
    <source>
        <dbReference type="Google" id="ProtNLM"/>
    </source>
</evidence>
<feature type="domain" description="LIM zinc-binding" evidence="7">
    <location>
        <begin position="51"/>
        <end position="110"/>
    </location>
</feature>
<feature type="coiled-coil region" evidence="6">
    <location>
        <begin position="104"/>
        <end position="185"/>
    </location>
</feature>
<dbReference type="PROSITE" id="PS51089">
    <property type="entry name" value="HP"/>
    <property type="match status" value="1"/>
</dbReference>
<dbReference type="PROSITE" id="PS00478">
    <property type="entry name" value="LIM_DOMAIN_1"/>
    <property type="match status" value="1"/>
</dbReference>
<proteinExistence type="predicted"/>
<evidence type="ECO:0000313" key="10">
    <source>
        <dbReference type="Proteomes" id="UP001439008"/>
    </source>
</evidence>
<comment type="caution">
    <text evidence="9">The sequence shown here is derived from an EMBL/GenBank/DDBJ whole genome shotgun (WGS) entry which is preliminary data.</text>
</comment>
<name>A0ABV2ATY2_9EUKA</name>
<dbReference type="InterPro" id="IPR001781">
    <property type="entry name" value="Znf_LIM"/>
</dbReference>